<dbReference type="Proteomes" id="UP000244855">
    <property type="component" value="Unassembled WGS sequence"/>
</dbReference>
<dbReference type="EMBL" id="KZ805347">
    <property type="protein sequence ID" value="PVI02120.1"/>
    <property type="molecule type" value="Genomic_DNA"/>
</dbReference>
<name>A0A2V1DZ17_9PLEO</name>
<evidence type="ECO:0000313" key="2">
    <source>
        <dbReference type="Proteomes" id="UP000244855"/>
    </source>
</evidence>
<evidence type="ECO:0000313" key="1">
    <source>
        <dbReference type="EMBL" id="PVI02120.1"/>
    </source>
</evidence>
<reference evidence="1 2" key="1">
    <citation type="journal article" date="2018" name="Sci. Rep.">
        <title>Comparative genomics provides insights into the lifestyle and reveals functional heterogeneity of dark septate endophytic fungi.</title>
        <authorList>
            <person name="Knapp D.G."/>
            <person name="Nemeth J.B."/>
            <person name="Barry K."/>
            <person name="Hainaut M."/>
            <person name="Henrissat B."/>
            <person name="Johnson J."/>
            <person name="Kuo A."/>
            <person name="Lim J.H.P."/>
            <person name="Lipzen A."/>
            <person name="Nolan M."/>
            <person name="Ohm R.A."/>
            <person name="Tamas L."/>
            <person name="Grigoriev I.V."/>
            <person name="Spatafora J.W."/>
            <person name="Nagy L.G."/>
            <person name="Kovacs G.M."/>
        </authorList>
    </citation>
    <scope>NUCLEOTIDE SEQUENCE [LARGE SCALE GENOMIC DNA]</scope>
    <source>
        <strain evidence="1 2">DSE2036</strain>
    </source>
</reference>
<organism evidence="1 2">
    <name type="scientific">Periconia macrospinosa</name>
    <dbReference type="NCBI Taxonomy" id="97972"/>
    <lineage>
        <taxon>Eukaryota</taxon>
        <taxon>Fungi</taxon>
        <taxon>Dikarya</taxon>
        <taxon>Ascomycota</taxon>
        <taxon>Pezizomycotina</taxon>
        <taxon>Dothideomycetes</taxon>
        <taxon>Pleosporomycetidae</taxon>
        <taxon>Pleosporales</taxon>
        <taxon>Massarineae</taxon>
        <taxon>Periconiaceae</taxon>
        <taxon>Periconia</taxon>
    </lineage>
</organism>
<keyword evidence="2" id="KW-1185">Reference proteome</keyword>
<protein>
    <submittedName>
        <fullName evidence="1">Uncharacterized protein</fullName>
    </submittedName>
</protein>
<dbReference type="OrthoDB" id="5413997at2759"/>
<sequence length="344" mass="39013">MTTTTPRIEFKLQASGTCYLSNEPPFYFILDSRLPENAETERAIFLEDGFAGSRDYQPINSNRVIQCLDYETGEQVQVLHQGTQPVFDDIGFSQFTTSDRREPYDLPFITSSLRPDRKYILRFKPTTSISHWPATAKNTLDSLAEVYSSSASRPDIPAPSTEAILWEAADGNDAIIFKTRSSQPSPPNVTVSLSAPSTWSLSQPFLFTLTFSIDAEYPITVLADRSYVKSMRSDISIREATLPIQDFHNIDICSDVGEEQRQDFLRLKGTFTEHRELDVNDPRWGSLKVGKEYILRHLSGTWWWTDESLEEVMAYLKSKSSLGLPWTNSIKFSSAGEVKFKVVE</sequence>
<gene>
    <name evidence="1" type="ORF">DM02DRAFT_702893</name>
</gene>
<proteinExistence type="predicted"/>
<dbReference type="AlphaFoldDB" id="A0A2V1DZ17"/>
<accession>A0A2V1DZ17</accession>